<keyword evidence="1" id="KW-0175">Coiled coil</keyword>
<proteinExistence type="predicted"/>
<gene>
    <name evidence="2" type="ORF">ERS852417_00876</name>
</gene>
<accession>A0A173ZBJ4</accession>
<evidence type="ECO:0000313" key="2">
    <source>
        <dbReference type="EMBL" id="CUN72545.1"/>
    </source>
</evidence>
<evidence type="ECO:0000313" key="3">
    <source>
        <dbReference type="Proteomes" id="UP000095384"/>
    </source>
</evidence>
<dbReference type="RefSeq" id="WP_055223458.1">
    <property type="nucleotide sequence ID" value="NZ_CYYW01000004.1"/>
</dbReference>
<name>A0A173ZBJ4_9FIRM</name>
<dbReference type="AlphaFoldDB" id="A0A173ZBJ4"/>
<evidence type="ECO:0000256" key="1">
    <source>
        <dbReference type="SAM" id="Coils"/>
    </source>
</evidence>
<dbReference type="Proteomes" id="UP000095384">
    <property type="component" value="Unassembled WGS sequence"/>
</dbReference>
<feature type="coiled-coil region" evidence="1">
    <location>
        <begin position="47"/>
        <end position="74"/>
    </location>
</feature>
<reference evidence="2 3" key="1">
    <citation type="submission" date="2015-09" db="EMBL/GenBank/DDBJ databases">
        <authorList>
            <consortium name="Pathogen Informatics"/>
        </authorList>
    </citation>
    <scope>NUCLEOTIDE SEQUENCE [LARGE SCALE GENOMIC DNA]</scope>
    <source>
        <strain evidence="2 3">2789STDY5608860</strain>
    </source>
</reference>
<protein>
    <submittedName>
        <fullName evidence="2">Uncharacterized protein</fullName>
    </submittedName>
</protein>
<dbReference type="EMBL" id="CYYW01000004">
    <property type="protein sequence ID" value="CUN72545.1"/>
    <property type="molecule type" value="Genomic_DNA"/>
</dbReference>
<organism evidence="2 3">
    <name type="scientific">Agathobacter rectalis</name>
    <dbReference type="NCBI Taxonomy" id="39491"/>
    <lineage>
        <taxon>Bacteria</taxon>
        <taxon>Bacillati</taxon>
        <taxon>Bacillota</taxon>
        <taxon>Clostridia</taxon>
        <taxon>Lachnospirales</taxon>
        <taxon>Lachnospiraceae</taxon>
        <taxon>Agathobacter</taxon>
    </lineage>
</organism>
<sequence>MNDLVSYIFRNMDATDKHLIRIYKALVHQNKFNKAVTLFSVVTALNLLAMRADSKKMQQEIAALRKEIDELNESEGV</sequence>